<evidence type="ECO:0000256" key="5">
    <source>
        <dbReference type="ARBA" id="ARBA00007417"/>
    </source>
</evidence>
<dbReference type="PIRSF" id="PIRSF006769">
    <property type="entry name" value="RibD"/>
    <property type="match status" value="1"/>
</dbReference>
<dbReference type="EC" id="1.1.1.193" evidence="12"/>
<evidence type="ECO:0000256" key="12">
    <source>
        <dbReference type="PIRNR" id="PIRNR006769"/>
    </source>
</evidence>
<dbReference type="Proteomes" id="UP000253517">
    <property type="component" value="Unassembled WGS sequence"/>
</dbReference>
<sequence>MQEHIPYIHRCFQLAKNGEYTARPNPMVGSVIAFKGKIIGEGWHHKPGEPHAEVMAINSVADQLLLPHSTLYVNLEPCSHFGRTPPCSLLILEKGIPKVVISNTDPNPLVCGKGVQMLREHGVEVITGVESSLGYEINKHFFTFHTQKRPYVYLKWAESLDRFIAPINQPVNKPFIISSKQSLRLAHRLRAGTQSILIGSETALKDNPSLTTRLVKGPDPLKLVIDRYRKLPESLNIFRTPAPAIRIVDSRFAKEEDIAIQMDKDWNWLGALLDQLYKKGVQSLQVEGGTRVLSAFIAKNLWDEIWLIKSHTRLFDGIPAPPIDGVWSYFESSFYSDSDLVLCFKKK</sequence>
<comment type="function">
    <text evidence="1 12">Converts 2,5-diamino-6-(ribosylamino)-4(3h)-pyrimidinone 5'-phosphate into 5-amino-6-(ribosylamino)-2,4(1h,3h)-pyrimidinedione 5'-phosphate.</text>
</comment>
<feature type="binding site" evidence="14">
    <location>
        <position position="190"/>
    </location>
    <ligand>
        <name>substrate</name>
    </ligand>
</feature>
<keyword evidence="18" id="KW-1185">Reference proteome</keyword>
<evidence type="ECO:0000256" key="14">
    <source>
        <dbReference type="PIRSR" id="PIRSR006769-2"/>
    </source>
</evidence>
<feature type="active site" description="Proton donor" evidence="13">
    <location>
        <position position="53"/>
    </location>
</feature>
<evidence type="ECO:0000256" key="15">
    <source>
        <dbReference type="PIRSR" id="PIRSR006769-3"/>
    </source>
</evidence>
<evidence type="ECO:0000256" key="10">
    <source>
        <dbReference type="ARBA" id="ARBA00023002"/>
    </source>
</evidence>
<comment type="similarity">
    <text evidence="5 12">In the C-terminal section; belongs to the HTP reductase family.</text>
</comment>
<feature type="binding site" evidence="14">
    <location>
        <position position="287"/>
    </location>
    <ligand>
        <name>substrate</name>
    </ligand>
</feature>
<keyword evidence="11" id="KW-0511">Multifunctional enzyme</keyword>
<accession>A0A369A1E8</accession>
<dbReference type="PROSITE" id="PS51747">
    <property type="entry name" value="CYT_DCMP_DEAMINASES_2"/>
    <property type="match status" value="1"/>
</dbReference>
<evidence type="ECO:0000313" key="18">
    <source>
        <dbReference type="Proteomes" id="UP000253517"/>
    </source>
</evidence>
<feature type="binding site" evidence="14">
    <location>
        <position position="213"/>
    </location>
    <ligand>
        <name>substrate</name>
    </ligand>
</feature>
<keyword evidence="12" id="KW-0378">Hydrolase</keyword>
<evidence type="ECO:0000256" key="3">
    <source>
        <dbReference type="ARBA" id="ARBA00004910"/>
    </source>
</evidence>
<dbReference type="Gene3D" id="3.40.140.10">
    <property type="entry name" value="Cytidine Deaminase, domain 2"/>
    <property type="match status" value="1"/>
</dbReference>
<feature type="domain" description="CMP/dCMP-type deaminase" evidence="16">
    <location>
        <begin position="2"/>
        <end position="126"/>
    </location>
</feature>
<comment type="pathway">
    <text evidence="3 12">Cofactor biosynthesis; riboflavin biosynthesis; 5-amino-6-(D-ribitylamino)uracil from GTP: step 3/4.</text>
</comment>
<dbReference type="NCBIfam" id="TIGR00326">
    <property type="entry name" value="eubact_ribD"/>
    <property type="match status" value="1"/>
</dbReference>
<dbReference type="InterPro" id="IPR016193">
    <property type="entry name" value="Cytidine_deaminase-like"/>
</dbReference>
<dbReference type="AlphaFoldDB" id="A0A369A1E8"/>
<feature type="binding site" evidence="14">
    <location>
        <begin position="289"/>
        <end position="295"/>
    </location>
    <ligand>
        <name>NADP(+)</name>
        <dbReference type="ChEBI" id="CHEBI:58349"/>
    </ligand>
</feature>
<dbReference type="Pfam" id="PF00383">
    <property type="entry name" value="dCMP_cyt_deam_1"/>
    <property type="match status" value="1"/>
</dbReference>
<evidence type="ECO:0000256" key="7">
    <source>
        <dbReference type="ARBA" id="ARBA00022723"/>
    </source>
</evidence>
<evidence type="ECO:0000256" key="11">
    <source>
        <dbReference type="ARBA" id="ARBA00023268"/>
    </source>
</evidence>
<comment type="catalytic activity">
    <reaction evidence="12">
        <text>5-amino-6-(5-phospho-D-ribitylamino)uracil + NADP(+) = 5-amino-6-(5-phospho-D-ribosylamino)uracil + NADPH + H(+)</text>
        <dbReference type="Rhea" id="RHEA:17845"/>
        <dbReference type="ChEBI" id="CHEBI:15378"/>
        <dbReference type="ChEBI" id="CHEBI:57783"/>
        <dbReference type="ChEBI" id="CHEBI:58349"/>
        <dbReference type="ChEBI" id="CHEBI:58421"/>
        <dbReference type="ChEBI" id="CHEBI:58453"/>
        <dbReference type="EC" id="1.1.1.193"/>
    </reaction>
</comment>
<dbReference type="InterPro" id="IPR016192">
    <property type="entry name" value="APOBEC/CMP_deaminase_Zn-bd"/>
</dbReference>
<dbReference type="Pfam" id="PF01872">
    <property type="entry name" value="RibD_C"/>
    <property type="match status" value="1"/>
</dbReference>
<comment type="cofactor">
    <cofactor evidence="12 15">
        <name>Zn(2+)</name>
        <dbReference type="ChEBI" id="CHEBI:29105"/>
    </cofactor>
    <text evidence="12 15">Binds 1 zinc ion.</text>
</comment>
<dbReference type="GO" id="GO:0008703">
    <property type="term" value="F:5-amino-6-(5-phosphoribosylamino)uracil reductase activity"/>
    <property type="evidence" value="ECO:0007669"/>
    <property type="project" value="UniProtKB-EC"/>
</dbReference>
<evidence type="ECO:0000256" key="13">
    <source>
        <dbReference type="PIRSR" id="PIRSR006769-1"/>
    </source>
</evidence>
<dbReference type="GO" id="GO:0009231">
    <property type="term" value="P:riboflavin biosynthetic process"/>
    <property type="evidence" value="ECO:0007669"/>
    <property type="project" value="UniProtKB-UniPathway"/>
</dbReference>
<feature type="binding site" evidence="14">
    <location>
        <position position="157"/>
    </location>
    <ligand>
        <name>NADP(+)</name>
        <dbReference type="ChEBI" id="CHEBI:58349"/>
    </ligand>
</feature>
<evidence type="ECO:0000259" key="16">
    <source>
        <dbReference type="PROSITE" id="PS51747"/>
    </source>
</evidence>
<evidence type="ECO:0000256" key="8">
    <source>
        <dbReference type="ARBA" id="ARBA00022833"/>
    </source>
</evidence>
<dbReference type="UniPathway" id="UPA00275">
    <property type="reaction ID" value="UER00401"/>
</dbReference>
<evidence type="ECO:0000256" key="4">
    <source>
        <dbReference type="ARBA" id="ARBA00005259"/>
    </source>
</evidence>
<keyword evidence="7 12" id="KW-0479">Metal-binding</keyword>
<evidence type="ECO:0000313" key="17">
    <source>
        <dbReference type="EMBL" id="RCX02248.1"/>
    </source>
</evidence>
<dbReference type="SUPFAM" id="SSF53597">
    <property type="entry name" value="Dihydrofolate reductase-like"/>
    <property type="match status" value="1"/>
</dbReference>
<dbReference type="GO" id="GO:0008270">
    <property type="term" value="F:zinc ion binding"/>
    <property type="evidence" value="ECO:0007669"/>
    <property type="project" value="InterPro"/>
</dbReference>
<comment type="caution">
    <text evidence="17">The sequence shown here is derived from an EMBL/GenBank/DDBJ whole genome shotgun (WGS) entry which is preliminary data.</text>
</comment>
<dbReference type="Gene3D" id="3.40.430.10">
    <property type="entry name" value="Dihydrofolate Reductase, subunit A"/>
    <property type="match status" value="1"/>
</dbReference>
<proteinExistence type="inferred from homology"/>
<dbReference type="InterPro" id="IPR050765">
    <property type="entry name" value="Riboflavin_Biosynth_HTPR"/>
</dbReference>
<comment type="catalytic activity">
    <reaction evidence="12">
        <text>2,5-diamino-6-hydroxy-4-(5-phosphoribosylamino)-pyrimidine + H2O + H(+) = 5-amino-6-(5-phospho-D-ribosylamino)uracil + NH4(+)</text>
        <dbReference type="Rhea" id="RHEA:21868"/>
        <dbReference type="ChEBI" id="CHEBI:15377"/>
        <dbReference type="ChEBI" id="CHEBI:15378"/>
        <dbReference type="ChEBI" id="CHEBI:28938"/>
        <dbReference type="ChEBI" id="CHEBI:58453"/>
        <dbReference type="ChEBI" id="CHEBI:58614"/>
        <dbReference type="EC" id="3.5.4.26"/>
    </reaction>
</comment>
<keyword evidence="9 12" id="KW-0521">NADP</keyword>
<evidence type="ECO:0000256" key="2">
    <source>
        <dbReference type="ARBA" id="ARBA00004882"/>
    </source>
</evidence>
<keyword evidence="6 12" id="KW-0686">Riboflavin biosynthesis</keyword>
<protein>
    <recommendedName>
        <fullName evidence="12">Riboflavin biosynthesis protein RibD</fullName>
    </recommendedName>
    <domain>
        <recommendedName>
            <fullName evidence="12">Diaminohydroxyphosphoribosylaminopyrimidine deaminase</fullName>
            <shortName evidence="12">DRAP deaminase</shortName>
            <ecNumber evidence="12">3.5.4.26</ecNumber>
        </recommendedName>
        <alternativeName>
            <fullName evidence="12">Riboflavin-specific deaminase</fullName>
        </alternativeName>
    </domain>
    <domain>
        <recommendedName>
            <fullName evidence="12">5-amino-6-(5-phosphoribosylamino)uracil reductase</fullName>
            <ecNumber evidence="12">1.1.1.193</ecNumber>
        </recommendedName>
        <alternativeName>
            <fullName evidence="12">HTP reductase</fullName>
        </alternativeName>
    </domain>
</protein>
<organism evidence="17 18">
    <name type="scientific">Schleiferia thermophila</name>
    <dbReference type="NCBI Taxonomy" id="884107"/>
    <lineage>
        <taxon>Bacteria</taxon>
        <taxon>Pseudomonadati</taxon>
        <taxon>Bacteroidota</taxon>
        <taxon>Flavobacteriia</taxon>
        <taxon>Flavobacteriales</taxon>
        <taxon>Schleiferiaceae</taxon>
        <taxon>Schleiferia</taxon>
    </lineage>
</organism>
<comment type="pathway">
    <text evidence="2 12">Cofactor biosynthesis; riboflavin biosynthesis; 5-amino-6-(D-ribitylamino)uracil from GTP: step 2/4.</text>
</comment>
<feature type="binding site" evidence="15">
    <location>
        <position position="51"/>
    </location>
    <ligand>
        <name>Zn(2+)</name>
        <dbReference type="ChEBI" id="CHEBI:29105"/>
        <note>catalytic</note>
    </ligand>
</feature>
<evidence type="ECO:0000256" key="9">
    <source>
        <dbReference type="ARBA" id="ARBA00022857"/>
    </source>
</evidence>
<dbReference type="PANTHER" id="PTHR38011">
    <property type="entry name" value="DIHYDROFOLATE REDUCTASE FAMILY PROTEIN (AFU_ORTHOLOGUE AFUA_8G06820)"/>
    <property type="match status" value="1"/>
</dbReference>
<dbReference type="InterPro" id="IPR024072">
    <property type="entry name" value="DHFR-like_dom_sf"/>
</dbReference>
<reference evidence="17 18" key="1">
    <citation type="submission" date="2018-07" db="EMBL/GenBank/DDBJ databases">
        <title>Genomic Encyclopedia of Type Strains, Phase IV (KMG-IV): sequencing the most valuable type-strain genomes for metagenomic binning, comparative biology and taxonomic classification.</title>
        <authorList>
            <person name="Goeker M."/>
        </authorList>
    </citation>
    <scope>NUCLEOTIDE SEQUENCE [LARGE SCALE GENOMIC DNA]</scope>
    <source>
        <strain evidence="17 18">DSM 21410</strain>
    </source>
</reference>
<dbReference type="RefSeq" id="WP_037360460.1">
    <property type="nucleotide sequence ID" value="NZ_BHZF01000006.1"/>
</dbReference>
<evidence type="ECO:0000256" key="6">
    <source>
        <dbReference type="ARBA" id="ARBA00022619"/>
    </source>
</evidence>
<feature type="binding site" evidence="14">
    <location>
        <position position="206"/>
    </location>
    <ligand>
        <name>substrate</name>
    </ligand>
</feature>
<dbReference type="InterPro" id="IPR004794">
    <property type="entry name" value="Eubact_RibD"/>
</dbReference>
<dbReference type="EC" id="3.5.4.26" evidence="12"/>
<dbReference type="PANTHER" id="PTHR38011:SF7">
    <property type="entry name" value="2,5-DIAMINO-6-RIBOSYLAMINO-4(3H)-PYRIMIDINONE 5'-PHOSPHATE REDUCTASE"/>
    <property type="match status" value="1"/>
</dbReference>
<feature type="binding site" evidence="14">
    <location>
        <position position="202"/>
    </location>
    <ligand>
        <name>NADP(+)</name>
        <dbReference type="ChEBI" id="CHEBI:58349"/>
    </ligand>
</feature>
<keyword evidence="10 12" id="KW-0560">Oxidoreductase</keyword>
<dbReference type="SUPFAM" id="SSF53927">
    <property type="entry name" value="Cytidine deaminase-like"/>
    <property type="match status" value="1"/>
</dbReference>
<dbReference type="PROSITE" id="PS00903">
    <property type="entry name" value="CYT_DCMP_DEAMINASES_1"/>
    <property type="match status" value="1"/>
</dbReference>
<feature type="binding site" evidence="14">
    <location>
        <position position="210"/>
    </location>
    <ligand>
        <name>substrate</name>
    </ligand>
</feature>
<evidence type="ECO:0000256" key="1">
    <source>
        <dbReference type="ARBA" id="ARBA00002151"/>
    </source>
</evidence>
<dbReference type="EMBL" id="QPJS01000004">
    <property type="protein sequence ID" value="RCX02248.1"/>
    <property type="molecule type" value="Genomic_DNA"/>
</dbReference>
<dbReference type="CDD" id="cd01284">
    <property type="entry name" value="Riboflavin_deaminase-reductase"/>
    <property type="match status" value="1"/>
</dbReference>
<gene>
    <name evidence="17" type="ORF">DES35_1047</name>
</gene>
<comment type="similarity">
    <text evidence="4 12">In the N-terminal section; belongs to the cytidine and deoxycytidylate deaminase family.</text>
</comment>
<feature type="binding site" evidence="15">
    <location>
        <position position="87"/>
    </location>
    <ligand>
        <name>Zn(2+)</name>
        <dbReference type="ChEBI" id="CHEBI:29105"/>
        <note>catalytic</note>
    </ligand>
</feature>
<name>A0A369A1E8_9FLAO</name>
<feature type="binding site" evidence="15">
    <location>
        <position position="78"/>
    </location>
    <ligand>
        <name>Zn(2+)</name>
        <dbReference type="ChEBI" id="CHEBI:29105"/>
        <note>catalytic</note>
    </ligand>
</feature>
<keyword evidence="8 12" id="KW-0862">Zinc</keyword>
<dbReference type="InterPro" id="IPR002125">
    <property type="entry name" value="CMP_dCMP_dom"/>
</dbReference>
<dbReference type="GO" id="GO:0008835">
    <property type="term" value="F:diaminohydroxyphosphoribosylaminopyrimidine deaminase activity"/>
    <property type="evidence" value="ECO:0007669"/>
    <property type="project" value="UniProtKB-EC"/>
</dbReference>
<dbReference type="InterPro" id="IPR002734">
    <property type="entry name" value="RibDG_C"/>
</dbReference>